<dbReference type="Pfam" id="PF24883">
    <property type="entry name" value="NPHP3_N"/>
    <property type="match status" value="1"/>
</dbReference>
<feature type="domain" description="Nephrocystin 3-like N-terminal" evidence="3">
    <location>
        <begin position="102"/>
        <end position="268"/>
    </location>
</feature>
<dbReference type="GeneID" id="36569758"/>
<dbReference type="Proteomes" id="UP000241818">
    <property type="component" value="Unassembled WGS sequence"/>
</dbReference>
<evidence type="ECO:0000259" key="3">
    <source>
        <dbReference type="Pfam" id="PF24883"/>
    </source>
</evidence>
<accession>A0A2T3B9B8</accession>
<dbReference type="OrthoDB" id="2546325at2759"/>
<keyword evidence="2" id="KW-0175">Coiled coil</keyword>
<dbReference type="Gene3D" id="3.40.50.300">
    <property type="entry name" value="P-loop containing nucleotide triphosphate hydrolases"/>
    <property type="match status" value="1"/>
</dbReference>
<dbReference type="InterPro" id="IPR011990">
    <property type="entry name" value="TPR-like_helical_dom_sf"/>
</dbReference>
<dbReference type="EMBL" id="KZ679008">
    <property type="protein sequence ID" value="PSS23433.1"/>
    <property type="molecule type" value="Genomic_DNA"/>
</dbReference>
<keyword evidence="1" id="KW-0677">Repeat</keyword>
<evidence type="ECO:0000256" key="1">
    <source>
        <dbReference type="ARBA" id="ARBA00022737"/>
    </source>
</evidence>
<sequence length="1845" mass="209469">MAACFSDLVKLVTGISINYTRKQLHVSFSTRSFDELFGKTINTFFYHGDHFTDTVWATRLQSLAKPGDVSVDLVREFLMPHDTVIRTLAVTRFIRRPRADFTCEWFYRHLTDFTQSGKELLLVTGQPATGKTFLSEWVVERLQTLTGRRASEVMTYTIDPDLKTEHTSLSVVKGLLLQTLQLNVGDNGLYKSLASAYELSVKGTSSSLVEDALWKALEGGLRSDRNQTIVVDGVDSLKGGEASSLKLLARLHSLASKHSKTKCIVFSRPFSSAVPQNYSHFSIQAEHVNQDIHYVAESELSTVQSFDFLSQKDRATLTSTLVQGSTGSFGWLLQSIEILKAEKSPETILKKAEGLPKTLPELLELSIKSTDLHHRDTKSILAWLLAAERPLLVGEVRQLMEIDTSTCTRAPRPTRVEDFVAESLGPFVEVRDGFVRFRHSTIKENLYQRAMSVTDFKNTGPFPFNIQEAHYDLTIRSLAYVKITLTRPAQPTLEPLNHYELDELFRSYELLQYSARYWSTHFQASPMHEPTVQHKITAGFKTCFADTTLLPVIEGSCYQFQFSLNEAIDHYLLTLSVRRLVLGASSEAVLQNLLNIARTKQVVLKPAEVNEYYYEAWQLATTLRLTNIATTCAHKYIEITSSITTTKKTDITTHRIELLQYIITIQRETKVSEREIIVYLELLATVYITIGETEKATHYQREIYELNVRIYGRSAQETIRSYQTWTTTVQKSTKSEEIYEITKKNYEESIRSLSVTDSKRLELTWSMIDIYEKQKDTHRLEEILVSLWQSLTSVKFQKDKTVQETKIDVVLRYVELLKQQKRTREAENILRAIWIDLEHEDTQSTTVITRTKTIGDQLQKLGAVEVASSIFAKLWAYYVKSGKQSSAEAASVSTSLTQITRETTTETTYEVTTLREIFETTIVTSTTKTVDTTTVKTAVTLIETYYQQKQWSEVVKASTITIGRLWPGFTSDSLDTPLPTTYTTEIIELINRLAFSYFKLRQIESAEKTYLRIFYAVKATPNSPDELLLSTSKTLIDFYESHSMLQKTVTIYRDLYFEIQKRHGKTNTLTINTLYTLADVSMQLNDLKNAQFAYQEIHTNLSQGSDVCHRDAIRAALALSTIYEQQLQYANARKVYSSLWQMFVKHGKEYDLKAEFAEELYQKYARITKQETKSDYPTIRQLAVDYRKALVRFYGIGYETTLKATLQLAEIDEEKEEHREEAIAMYEEADQKSREVSKGKISEETLAAILAARKRLPHLYSISKLSTSPRAIVLYSEEFQTHHTKNGHAHRETLGWLSLLAIAHAKQGNKESTTKANQTLELSIFEILKSENSSQRLADSGSKIAEIYLKSGLKTEAEQLLVQLRSQTVFGHSSISKTLNLAPGAKLDPRTWAFLVAFSVTLAGKREFYSSAVADLINEVFMYEAYHRSLSQKAPFLTTLVYGSRLLQFTKDIQDDAGTTRVHEELLEYFSTNLNAPKSINKSVLRDFLQLVIVEIHTVEPDVSILKTATLTVGGYIDKAKFQEALDLAFLVDRLQQFQGGYSNLVTIEFGLKLALALAGRGKPRSPDEKLRAAMFELSTTITKQILKTVRSSNISITEVPIDQLNQVSGLLGDQQNLDDLEWVLTALWNARASQPSWSASMVVNIGRRLVETQFARGQHDRAIHLCEDMCYNLRRVWGALDATTLEMQALLSSFYTAAGNHRRAMQVHEDVLRDTVSDKGDELPQAEASQVAVHHLALLQRTYQRLGAWDKEPQVYVDLYQQLAHVFGSEESWKRAAPQSVASWQAKGADQLGVWARPASFEFVAVAGRKHANYLRKSSSSWSWLGHGHGHRLSRTYSSTSIST</sequence>
<dbReference type="RefSeq" id="XP_024723479.1">
    <property type="nucleotide sequence ID" value="XM_024861677.1"/>
</dbReference>
<name>A0A2T3B9B8_AMORE</name>
<dbReference type="InterPro" id="IPR027417">
    <property type="entry name" value="P-loop_NTPase"/>
</dbReference>
<gene>
    <name evidence="4" type="ORF">M430DRAFT_117631</name>
</gene>
<organism evidence="4 5">
    <name type="scientific">Amorphotheca resinae ATCC 22711</name>
    <dbReference type="NCBI Taxonomy" id="857342"/>
    <lineage>
        <taxon>Eukaryota</taxon>
        <taxon>Fungi</taxon>
        <taxon>Dikarya</taxon>
        <taxon>Ascomycota</taxon>
        <taxon>Pezizomycotina</taxon>
        <taxon>Leotiomycetes</taxon>
        <taxon>Helotiales</taxon>
        <taxon>Amorphothecaceae</taxon>
        <taxon>Amorphotheca</taxon>
    </lineage>
</organism>
<dbReference type="Gene3D" id="1.25.40.10">
    <property type="entry name" value="Tetratricopeptide repeat domain"/>
    <property type="match status" value="3"/>
</dbReference>
<keyword evidence="5" id="KW-1185">Reference proteome</keyword>
<dbReference type="InterPro" id="IPR056884">
    <property type="entry name" value="NPHP3-like_N"/>
</dbReference>
<dbReference type="STRING" id="857342.A0A2T3B9B8"/>
<dbReference type="SUPFAM" id="SSF48452">
    <property type="entry name" value="TPR-like"/>
    <property type="match status" value="1"/>
</dbReference>
<dbReference type="PANTHER" id="PTHR10039:SF11">
    <property type="entry name" value="NACHT DOMAIN PROTEIN (AFU_ORTHOLOGUE AFUA_1G01490)"/>
    <property type="match status" value="1"/>
</dbReference>
<dbReference type="InParanoid" id="A0A2T3B9B8"/>
<feature type="coiled-coil region" evidence="2">
    <location>
        <begin position="1201"/>
        <end position="1235"/>
    </location>
</feature>
<reference evidence="4 5" key="1">
    <citation type="journal article" date="2018" name="New Phytol.">
        <title>Comparative genomics and transcriptomics depict ericoid mycorrhizal fungi as versatile saprotrophs and plant mutualists.</title>
        <authorList>
            <person name="Martino E."/>
            <person name="Morin E."/>
            <person name="Grelet G.A."/>
            <person name="Kuo A."/>
            <person name="Kohler A."/>
            <person name="Daghino S."/>
            <person name="Barry K.W."/>
            <person name="Cichocki N."/>
            <person name="Clum A."/>
            <person name="Dockter R.B."/>
            <person name="Hainaut M."/>
            <person name="Kuo R.C."/>
            <person name="LaButti K."/>
            <person name="Lindahl B.D."/>
            <person name="Lindquist E.A."/>
            <person name="Lipzen A."/>
            <person name="Khouja H.R."/>
            <person name="Magnuson J."/>
            <person name="Murat C."/>
            <person name="Ohm R.A."/>
            <person name="Singer S.W."/>
            <person name="Spatafora J.W."/>
            <person name="Wang M."/>
            <person name="Veneault-Fourrey C."/>
            <person name="Henrissat B."/>
            <person name="Grigoriev I.V."/>
            <person name="Martin F.M."/>
            <person name="Perotto S."/>
        </authorList>
    </citation>
    <scope>NUCLEOTIDE SEQUENCE [LARGE SCALE GENOMIC DNA]</scope>
    <source>
        <strain evidence="4 5">ATCC 22711</strain>
    </source>
</reference>
<proteinExistence type="predicted"/>
<evidence type="ECO:0000256" key="2">
    <source>
        <dbReference type="SAM" id="Coils"/>
    </source>
</evidence>
<protein>
    <recommendedName>
        <fullName evidence="3">Nephrocystin 3-like N-terminal domain-containing protein</fullName>
    </recommendedName>
</protein>
<dbReference type="PANTHER" id="PTHR10039">
    <property type="entry name" value="AMELOGENIN"/>
    <property type="match status" value="1"/>
</dbReference>
<evidence type="ECO:0000313" key="5">
    <source>
        <dbReference type="Proteomes" id="UP000241818"/>
    </source>
</evidence>
<evidence type="ECO:0000313" key="4">
    <source>
        <dbReference type="EMBL" id="PSS23433.1"/>
    </source>
</evidence>